<dbReference type="AlphaFoldDB" id="A0A2U1PJY9"/>
<dbReference type="Gene3D" id="2.170.150.80">
    <property type="entry name" value="NAC domain"/>
    <property type="match status" value="1"/>
</dbReference>
<protein>
    <submittedName>
        <fullName evidence="7">NAC domain-containing protein</fullName>
    </submittedName>
</protein>
<sequence length="447" mass="50935">MAYNNQEQHDYADSLEPGYRFCPTDVELIVNYLKPKIDTGRRHPNCRYYEVNIYDYDPDELTAKPEYRSCENKWYFLTSRERKHPNGTRSNRKTKSGSTWKASGKGKPQYDDMNRVVGSKKCLFHLDEKGNKTDWLMHEYTTDNPNIPIGSQEQKEDINKLTQWVLCKIYKKQKKRANNNVGDQEEAFEEQNQQLQDEPLPRRRRLSLNQECNQSNGPEHAQETNYHSNQQSDLNMVYVGASQTFPTTSMSTSPNSVTLQPMAMYCGSKLTQPAVQDPQAFAMDQVQQSVGNSTSVYYQNQPMPTSTNGFQFSCGASCSSSKGSPPAIVEQGDNDMAPGPHEEDIYDDLALLDYLLTFPAPSLAVQMDTSSNPMTVQQMASSQTLRDEVLQQQVQNSYDDTPSLFNQSMIVHENDDSYIDKLISEDAMGYYPSEDHSSDFLDELDDL</sequence>
<comment type="caution">
    <text evidence="7">The sequence shown here is derived from an EMBL/GenBank/DDBJ whole genome shotgun (WGS) entry which is preliminary data.</text>
</comment>
<keyword evidence="3" id="KW-0804">Transcription</keyword>
<keyword evidence="4" id="KW-0539">Nucleus</keyword>
<dbReference type="PANTHER" id="PTHR31719:SF179">
    <property type="entry name" value="OS08G0148400 PROTEIN"/>
    <property type="match status" value="1"/>
</dbReference>
<proteinExistence type="predicted"/>
<dbReference type="Pfam" id="PF02365">
    <property type="entry name" value="NAM"/>
    <property type="match status" value="1"/>
</dbReference>
<dbReference type="GO" id="GO:0003677">
    <property type="term" value="F:DNA binding"/>
    <property type="evidence" value="ECO:0007669"/>
    <property type="project" value="UniProtKB-KW"/>
</dbReference>
<keyword evidence="8" id="KW-1185">Reference proteome</keyword>
<dbReference type="InterPro" id="IPR036093">
    <property type="entry name" value="NAC_dom_sf"/>
</dbReference>
<dbReference type="PANTHER" id="PTHR31719">
    <property type="entry name" value="NAC TRANSCRIPTION FACTOR 56"/>
    <property type="match status" value="1"/>
</dbReference>
<name>A0A2U1PJY9_ARTAN</name>
<organism evidence="7 8">
    <name type="scientific">Artemisia annua</name>
    <name type="common">Sweet wormwood</name>
    <dbReference type="NCBI Taxonomy" id="35608"/>
    <lineage>
        <taxon>Eukaryota</taxon>
        <taxon>Viridiplantae</taxon>
        <taxon>Streptophyta</taxon>
        <taxon>Embryophyta</taxon>
        <taxon>Tracheophyta</taxon>
        <taxon>Spermatophyta</taxon>
        <taxon>Magnoliopsida</taxon>
        <taxon>eudicotyledons</taxon>
        <taxon>Gunneridae</taxon>
        <taxon>Pentapetalae</taxon>
        <taxon>asterids</taxon>
        <taxon>campanulids</taxon>
        <taxon>Asterales</taxon>
        <taxon>Asteraceae</taxon>
        <taxon>Asteroideae</taxon>
        <taxon>Anthemideae</taxon>
        <taxon>Artemisiinae</taxon>
        <taxon>Artemisia</taxon>
    </lineage>
</organism>
<evidence type="ECO:0000256" key="4">
    <source>
        <dbReference type="ARBA" id="ARBA00023242"/>
    </source>
</evidence>
<feature type="region of interest" description="Disordered" evidence="5">
    <location>
        <begin position="323"/>
        <end position="342"/>
    </location>
</feature>
<dbReference type="SUPFAM" id="SSF101941">
    <property type="entry name" value="NAC domain"/>
    <property type="match status" value="1"/>
</dbReference>
<feature type="compositionally biased region" description="Basic residues" evidence="5">
    <location>
        <begin position="82"/>
        <end position="95"/>
    </location>
</feature>
<dbReference type="Proteomes" id="UP000245207">
    <property type="component" value="Unassembled WGS sequence"/>
</dbReference>
<keyword evidence="2" id="KW-0238">DNA-binding</keyword>
<evidence type="ECO:0000313" key="7">
    <source>
        <dbReference type="EMBL" id="PWA86032.1"/>
    </source>
</evidence>
<dbReference type="PROSITE" id="PS51005">
    <property type="entry name" value="NAC"/>
    <property type="match status" value="1"/>
</dbReference>
<evidence type="ECO:0000256" key="2">
    <source>
        <dbReference type="ARBA" id="ARBA00023125"/>
    </source>
</evidence>
<evidence type="ECO:0000256" key="1">
    <source>
        <dbReference type="ARBA" id="ARBA00023015"/>
    </source>
</evidence>
<feature type="region of interest" description="Disordered" evidence="5">
    <location>
        <begin position="181"/>
        <end position="201"/>
    </location>
</feature>
<dbReference type="STRING" id="35608.A0A2U1PJY9"/>
<feature type="domain" description="NAC" evidence="6">
    <location>
        <begin position="15"/>
        <end position="172"/>
    </location>
</feature>
<evidence type="ECO:0000259" key="6">
    <source>
        <dbReference type="PROSITE" id="PS51005"/>
    </source>
</evidence>
<evidence type="ECO:0000256" key="5">
    <source>
        <dbReference type="SAM" id="MobiDB-lite"/>
    </source>
</evidence>
<evidence type="ECO:0000313" key="8">
    <source>
        <dbReference type="Proteomes" id="UP000245207"/>
    </source>
</evidence>
<dbReference type="OrthoDB" id="1509001at2759"/>
<gene>
    <name evidence="7" type="ORF">CTI12_AA144870</name>
</gene>
<dbReference type="EMBL" id="PKPP01001061">
    <property type="protein sequence ID" value="PWA86032.1"/>
    <property type="molecule type" value="Genomic_DNA"/>
</dbReference>
<keyword evidence="1" id="KW-0805">Transcription regulation</keyword>
<accession>A0A2U1PJY9</accession>
<evidence type="ECO:0000256" key="3">
    <source>
        <dbReference type="ARBA" id="ARBA00023163"/>
    </source>
</evidence>
<dbReference type="InterPro" id="IPR003441">
    <property type="entry name" value="NAC-dom"/>
</dbReference>
<dbReference type="GO" id="GO:0006355">
    <property type="term" value="P:regulation of DNA-templated transcription"/>
    <property type="evidence" value="ECO:0007669"/>
    <property type="project" value="InterPro"/>
</dbReference>
<feature type="region of interest" description="Disordered" evidence="5">
    <location>
        <begin position="82"/>
        <end position="112"/>
    </location>
</feature>
<reference evidence="7 8" key="1">
    <citation type="journal article" date="2018" name="Mol. Plant">
        <title>The genome of Artemisia annua provides insight into the evolution of Asteraceae family and artemisinin biosynthesis.</title>
        <authorList>
            <person name="Shen Q."/>
            <person name="Zhang L."/>
            <person name="Liao Z."/>
            <person name="Wang S."/>
            <person name="Yan T."/>
            <person name="Shi P."/>
            <person name="Liu M."/>
            <person name="Fu X."/>
            <person name="Pan Q."/>
            <person name="Wang Y."/>
            <person name="Lv Z."/>
            <person name="Lu X."/>
            <person name="Zhang F."/>
            <person name="Jiang W."/>
            <person name="Ma Y."/>
            <person name="Chen M."/>
            <person name="Hao X."/>
            <person name="Li L."/>
            <person name="Tang Y."/>
            <person name="Lv G."/>
            <person name="Zhou Y."/>
            <person name="Sun X."/>
            <person name="Brodelius P.E."/>
            <person name="Rose J.K.C."/>
            <person name="Tang K."/>
        </authorList>
    </citation>
    <scope>NUCLEOTIDE SEQUENCE [LARGE SCALE GENOMIC DNA]</scope>
    <source>
        <strain evidence="8">cv. Huhao1</strain>
        <tissue evidence="7">Leaf</tissue>
    </source>
</reference>